<dbReference type="Proteomes" id="UP001519460">
    <property type="component" value="Unassembled WGS sequence"/>
</dbReference>
<proteinExistence type="predicted"/>
<gene>
    <name evidence="3" type="ORF">BaRGS_00012906</name>
</gene>
<evidence type="ECO:0000313" key="4">
    <source>
        <dbReference type="Proteomes" id="UP001519460"/>
    </source>
</evidence>
<organism evidence="3 4">
    <name type="scientific">Batillaria attramentaria</name>
    <dbReference type="NCBI Taxonomy" id="370345"/>
    <lineage>
        <taxon>Eukaryota</taxon>
        <taxon>Metazoa</taxon>
        <taxon>Spiralia</taxon>
        <taxon>Lophotrochozoa</taxon>
        <taxon>Mollusca</taxon>
        <taxon>Gastropoda</taxon>
        <taxon>Caenogastropoda</taxon>
        <taxon>Sorbeoconcha</taxon>
        <taxon>Cerithioidea</taxon>
        <taxon>Batillariidae</taxon>
        <taxon>Batillaria</taxon>
    </lineage>
</organism>
<comment type="caution">
    <text evidence="3">The sequence shown here is derived from an EMBL/GenBank/DDBJ whole genome shotgun (WGS) entry which is preliminary data.</text>
</comment>
<keyword evidence="4" id="KW-1185">Reference proteome</keyword>
<evidence type="ECO:0008006" key="5">
    <source>
        <dbReference type="Google" id="ProtNLM"/>
    </source>
</evidence>
<feature type="chain" id="PRO_5044871837" description="Secreted protein" evidence="2">
    <location>
        <begin position="17"/>
        <end position="191"/>
    </location>
</feature>
<reference evidence="3 4" key="1">
    <citation type="journal article" date="2023" name="Sci. Data">
        <title>Genome assembly of the Korean intertidal mud-creeper Batillaria attramentaria.</title>
        <authorList>
            <person name="Patra A.K."/>
            <person name="Ho P.T."/>
            <person name="Jun S."/>
            <person name="Lee S.J."/>
            <person name="Kim Y."/>
            <person name="Won Y.J."/>
        </authorList>
    </citation>
    <scope>NUCLEOTIDE SEQUENCE [LARGE SCALE GENOMIC DNA]</scope>
    <source>
        <strain evidence="3">Wonlab-2016</strain>
    </source>
</reference>
<feature type="signal peptide" evidence="2">
    <location>
        <begin position="1"/>
        <end position="16"/>
    </location>
</feature>
<feature type="region of interest" description="Disordered" evidence="1">
    <location>
        <begin position="72"/>
        <end position="110"/>
    </location>
</feature>
<feature type="compositionally biased region" description="Basic and acidic residues" evidence="1">
    <location>
        <begin position="172"/>
        <end position="191"/>
    </location>
</feature>
<dbReference type="EMBL" id="JACVVK020000071">
    <property type="protein sequence ID" value="KAK7495916.1"/>
    <property type="molecule type" value="Genomic_DNA"/>
</dbReference>
<evidence type="ECO:0000256" key="1">
    <source>
        <dbReference type="SAM" id="MobiDB-lite"/>
    </source>
</evidence>
<evidence type="ECO:0000313" key="3">
    <source>
        <dbReference type="EMBL" id="KAK7495916.1"/>
    </source>
</evidence>
<evidence type="ECO:0000256" key="2">
    <source>
        <dbReference type="SAM" id="SignalP"/>
    </source>
</evidence>
<sequence length="191" mass="21105">MLIGVPLLVVCPCFLCTDDYRDRGKAGENLRKRIQSALRRRNRLHESPTASSSADSPSIVFSLPSVAPSTLKPDVTNTVETADDGDAASISVGRVPHTTGPGPSGHARTGTQANAAMSREVPAPAASRIFTRLANIRSRYWRGLRSAFLWVKFKTLGVRFTMAQRTQTTEPRTVEERETKEEKPEYELSKY</sequence>
<keyword evidence="2" id="KW-0732">Signal</keyword>
<accession>A0ABD0L9E1</accession>
<name>A0ABD0L9E1_9CAEN</name>
<protein>
    <recommendedName>
        <fullName evidence="5">Secreted protein</fullName>
    </recommendedName>
</protein>
<feature type="region of interest" description="Disordered" evidence="1">
    <location>
        <begin position="164"/>
        <end position="191"/>
    </location>
</feature>
<dbReference type="AlphaFoldDB" id="A0ABD0L9E1"/>